<evidence type="ECO:0000313" key="2">
    <source>
        <dbReference type="EMBL" id="WMV56755.1"/>
    </source>
</evidence>
<dbReference type="Pfam" id="PF00195">
    <property type="entry name" value="Chal_sti_synt_N"/>
    <property type="match status" value="1"/>
</dbReference>
<feature type="domain" description="Chalcone/stilbene synthase N-terminal" evidence="1">
    <location>
        <begin position="5"/>
        <end position="64"/>
    </location>
</feature>
<keyword evidence="3" id="KW-1185">Reference proteome</keyword>
<dbReference type="InterPro" id="IPR001099">
    <property type="entry name" value="Chalcone/stilbene_synt_N"/>
</dbReference>
<dbReference type="GO" id="GO:0016746">
    <property type="term" value="F:acyltransferase activity"/>
    <property type="evidence" value="ECO:0007669"/>
    <property type="project" value="InterPro"/>
</dbReference>
<evidence type="ECO:0000313" key="3">
    <source>
        <dbReference type="Proteomes" id="UP001234989"/>
    </source>
</evidence>
<accession>A0AAF0V1H0</accession>
<dbReference type="AlphaFoldDB" id="A0AAF0V1H0"/>
<proteinExistence type="predicted"/>
<dbReference type="InterPro" id="IPR016039">
    <property type="entry name" value="Thiolase-like"/>
</dbReference>
<name>A0AAF0V1H0_SOLVR</name>
<dbReference type="SUPFAM" id="SSF53901">
    <property type="entry name" value="Thiolase-like"/>
    <property type="match status" value="1"/>
</dbReference>
<dbReference type="Gene3D" id="3.40.47.10">
    <property type="match status" value="1"/>
</dbReference>
<dbReference type="CDD" id="cd09272">
    <property type="entry name" value="RNase_HI_RT_Ty1"/>
    <property type="match status" value="1"/>
</dbReference>
<dbReference type="PANTHER" id="PTHR11439">
    <property type="entry name" value="GAG-POL-RELATED RETROTRANSPOSON"/>
    <property type="match status" value="1"/>
</dbReference>
<protein>
    <recommendedName>
        <fullName evidence="1">Chalcone/stilbene synthase N-terminal domain-containing protein</fullName>
    </recommendedName>
</protein>
<dbReference type="EMBL" id="CP133623">
    <property type="protein sequence ID" value="WMV56755.1"/>
    <property type="molecule type" value="Genomic_DNA"/>
</dbReference>
<dbReference type="Proteomes" id="UP001234989">
    <property type="component" value="Chromosome 12"/>
</dbReference>
<gene>
    <name evidence="2" type="ORF">MTR67_050140</name>
</gene>
<organism evidence="2 3">
    <name type="scientific">Solanum verrucosum</name>
    <dbReference type="NCBI Taxonomy" id="315347"/>
    <lineage>
        <taxon>Eukaryota</taxon>
        <taxon>Viridiplantae</taxon>
        <taxon>Streptophyta</taxon>
        <taxon>Embryophyta</taxon>
        <taxon>Tracheophyta</taxon>
        <taxon>Spermatophyta</taxon>
        <taxon>Magnoliopsida</taxon>
        <taxon>eudicotyledons</taxon>
        <taxon>Gunneridae</taxon>
        <taxon>Pentapetalae</taxon>
        <taxon>asterids</taxon>
        <taxon>lamiids</taxon>
        <taxon>Solanales</taxon>
        <taxon>Solanaceae</taxon>
        <taxon>Solanoideae</taxon>
        <taxon>Solaneae</taxon>
        <taxon>Solanum</taxon>
    </lineage>
</organism>
<reference evidence="2" key="1">
    <citation type="submission" date="2023-08" db="EMBL/GenBank/DDBJ databases">
        <title>A de novo genome assembly of Solanum verrucosum Schlechtendal, a Mexican diploid species geographically isolated from the other diploid A-genome species in potato relatives.</title>
        <authorList>
            <person name="Hosaka K."/>
        </authorList>
    </citation>
    <scope>NUCLEOTIDE SEQUENCE</scope>
    <source>
        <tissue evidence="2">Young leaves</tissue>
    </source>
</reference>
<evidence type="ECO:0000259" key="1">
    <source>
        <dbReference type="Pfam" id="PF00195"/>
    </source>
</evidence>
<dbReference type="PANTHER" id="PTHR11439:SF499">
    <property type="entry name" value="PPC DOMAIN-CONTAINING PROTEIN"/>
    <property type="match status" value="1"/>
</dbReference>
<sequence>MVTVDKIRRTQRAMGPATVLAIGTANPSNCYDQSIYPDYFFRVTGSEHKIELMNKFKRMYWASCPLTRKSVTGYFIKLGNSVISWKSKKQSTVSRSSAEAEYRSIATTVTEVVWMIGLMNGLGIKIHKPIDVCTDSKAAILLAANPVYHERTKHIEVDCHFIREKIVQGIICTKYIPTQEQPADMLTKGLTKVQHQVLSSKLGVQNIFSLPILRGSVNSSDLKDKQRI</sequence>